<organism evidence="9 10">
    <name type="scientific">Paenibacillus lutrae</name>
    <dbReference type="NCBI Taxonomy" id="2078573"/>
    <lineage>
        <taxon>Bacteria</taxon>
        <taxon>Bacillati</taxon>
        <taxon>Bacillota</taxon>
        <taxon>Bacilli</taxon>
        <taxon>Bacillales</taxon>
        <taxon>Paenibacillaceae</taxon>
        <taxon>Paenibacillus</taxon>
    </lineage>
</organism>
<reference evidence="9 10" key="1">
    <citation type="journal article" date="2019" name="Microorganisms">
        <title>Paenibacillus lutrae sp. nov., A Chitinolytic Species Isolated from A River Otter in Castril Natural Park, Granada, Spain.</title>
        <authorList>
            <person name="Rodriguez M."/>
            <person name="Reina J.C."/>
            <person name="Bejar V."/>
            <person name="Llamas I."/>
        </authorList>
    </citation>
    <scope>NUCLEOTIDE SEQUENCE [LARGE SCALE GENOMIC DNA]</scope>
    <source>
        <strain evidence="9 10">N10</strain>
    </source>
</reference>
<feature type="transmembrane region" description="Helical" evidence="7">
    <location>
        <begin position="46"/>
        <end position="63"/>
    </location>
</feature>
<name>A0A7X3FEI4_9BACL</name>
<comment type="caution">
    <text evidence="9">The sequence shown here is derived from an EMBL/GenBank/DDBJ whole genome shotgun (WGS) entry which is preliminary data.</text>
</comment>
<keyword evidence="6 7" id="KW-0472">Membrane</keyword>
<dbReference type="InterPro" id="IPR020846">
    <property type="entry name" value="MFS_dom"/>
</dbReference>
<dbReference type="GO" id="GO:0005886">
    <property type="term" value="C:plasma membrane"/>
    <property type="evidence" value="ECO:0007669"/>
    <property type="project" value="UniProtKB-SubCell"/>
</dbReference>
<comment type="subcellular location">
    <subcellularLocation>
        <location evidence="1">Cell membrane</location>
        <topology evidence="1">Multi-pass membrane protein</topology>
    </subcellularLocation>
</comment>
<feature type="transmembrane region" description="Helical" evidence="7">
    <location>
        <begin position="7"/>
        <end position="31"/>
    </location>
</feature>
<evidence type="ECO:0000256" key="3">
    <source>
        <dbReference type="ARBA" id="ARBA00022475"/>
    </source>
</evidence>
<dbReference type="RefSeq" id="WP_157332271.1">
    <property type="nucleotide sequence ID" value="NZ_RHLK01000001.1"/>
</dbReference>
<evidence type="ECO:0000313" key="9">
    <source>
        <dbReference type="EMBL" id="MVO98243.1"/>
    </source>
</evidence>
<dbReference type="Gene3D" id="1.20.1250.20">
    <property type="entry name" value="MFS general substrate transporter like domains"/>
    <property type="match status" value="1"/>
</dbReference>
<feature type="transmembrane region" description="Helical" evidence="7">
    <location>
        <begin position="352"/>
        <end position="374"/>
    </location>
</feature>
<sequence>MTRFKRWIILAVVSSALMLIVMDATILYTALPSLTHDLGASASEKLWVLNGYSLVMAGLLPAMGTLGDRYGYKGIFSLGLLTFTAASLLAAFAPTPFVLIAGRVLLAVGASMMMPATLSIIRVTFTDPRELGLAIGIWGSISSGGAGLGPILGGLLVEHFWWGAAFLINVPIAITALILTLVYVPKHEGNKEKKWDFTGSVQILITMVALIFAIKEFARREGSPAFATISALIGIVGLILFIRRQIRSSNPLLDLSLFKIPPFTTGFITALVGLFGQLGIQYIVTQRLQLVEGFGPLQAGLITLSLPVAALVAGPVVGKMLYRYDVISIKSITLLIASLGTVIYLFQFNSGIAGQILGLAILGAGLGAGMTAASHSIMSYAPPEKAGMAASIEEVAYELGGASGIAIIGSLSGLVFTLSMKIPEGLQVPANVKDSLDDTLLVAERLSGQASEALKEAGRTAFDESFFAILVGVALFFGIASLVIGMAGARSKHKRMDV</sequence>
<dbReference type="OrthoDB" id="9781469at2"/>
<feature type="transmembrane region" description="Helical" evidence="7">
    <location>
        <begin position="195"/>
        <end position="213"/>
    </location>
</feature>
<evidence type="ECO:0000259" key="8">
    <source>
        <dbReference type="PROSITE" id="PS50850"/>
    </source>
</evidence>
<dbReference type="EMBL" id="RHLK01000001">
    <property type="protein sequence ID" value="MVO98243.1"/>
    <property type="molecule type" value="Genomic_DNA"/>
</dbReference>
<keyword evidence="5 7" id="KW-1133">Transmembrane helix</keyword>
<dbReference type="InterPro" id="IPR011701">
    <property type="entry name" value="MFS"/>
</dbReference>
<feature type="transmembrane region" description="Helical" evidence="7">
    <location>
        <begin position="225"/>
        <end position="242"/>
    </location>
</feature>
<dbReference type="Pfam" id="PF07690">
    <property type="entry name" value="MFS_1"/>
    <property type="match status" value="1"/>
</dbReference>
<keyword evidence="3" id="KW-1003">Cell membrane</keyword>
<feature type="transmembrane region" description="Helical" evidence="7">
    <location>
        <begin position="296"/>
        <end position="317"/>
    </location>
</feature>
<dbReference type="GO" id="GO:0022857">
    <property type="term" value="F:transmembrane transporter activity"/>
    <property type="evidence" value="ECO:0007669"/>
    <property type="project" value="InterPro"/>
</dbReference>
<feature type="transmembrane region" description="Helical" evidence="7">
    <location>
        <begin position="159"/>
        <end position="183"/>
    </location>
</feature>
<keyword evidence="10" id="KW-1185">Reference proteome</keyword>
<gene>
    <name evidence="9" type="ORF">EDM21_01595</name>
</gene>
<evidence type="ECO:0000256" key="5">
    <source>
        <dbReference type="ARBA" id="ARBA00022989"/>
    </source>
</evidence>
<dbReference type="SUPFAM" id="SSF103473">
    <property type="entry name" value="MFS general substrate transporter"/>
    <property type="match status" value="1"/>
</dbReference>
<evidence type="ECO:0000313" key="10">
    <source>
        <dbReference type="Proteomes" id="UP000490800"/>
    </source>
</evidence>
<feature type="transmembrane region" description="Helical" evidence="7">
    <location>
        <begin position="329"/>
        <end position="346"/>
    </location>
</feature>
<feature type="transmembrane region" description="Helical" evidence="7">
    <location>
        <begin position="395"/>
        <end position="416"/>
    </location>
</feature>
<feature type="transmembrane region" description="Helical" evidence="7">
    <location>
        <begin position="466"/>
        <end position="489"/>
    </location>
</feature>
<feature type="transmembrane region" description="Helical" evidence="7">
    <location>
        <begin position="100"/>
        <end position="121"/>
    </location>
</feature>
<proteinExistence type="predicted"/>
<dbReference type="InterPro" id="IPR036259">
    <property type="entry name" value="MFS_trans_sf"/>
</dbReference>
<dbReference type="AlphaFoldDB" id="A0A7X3FEI4"/>
<feature type="transmembrane region" description="Helical" evidence="7">
    <location>
        <begin position="75"/>
        <end position="94"/>
    </location>
</feature>
<dbReference type="PANTHER" id="PTHR42718:SF47">
    <property type="entry name" value="METHYL VIOLOGEN RESISTANCE PROTEIN SMVA"/>
    <property type="match status" value="1"/>
</dbReference>
<evidence type="ECO:0000256" key="7">
    <source>
        <dbReference type="SAM" id="Phobius"/>
    </source>
</evidence>
<feature type="transmembrane region" description="Helical" evidence="7">
    <location>
        <begin position="133"/>
        <end position="153"/>
    </location>
</feature>
<evidence type="ECO:0000256" key="1">
    <source>
        <dbReference type="ARBA" id="ARBA00004651"/>
    </source>
</evidence>
<dbReference type="PANTHER" id="PTHR42718">
    <property type="entry name" value="MAJOR FACILITATOR SUPERFAMILY MULTIDRUG TRANSPORTER MFSC"/>
    <property type="match status" value="1"/>
</dbReference>
<dbReference type="Gene3D" id="1.20.1720.10">
    <property type="entry name" value="Multidrug resistance protein D"/>
    <property type="match status" value="1"/>
</dbReference>
<evidence type="ECO:0000256" key="6">
    <source>
        <dbReference type="ARBA" id="ARBA00023136"/>
    </source>
</evidence>
<protein>
    <submittedName>
        <fullName evidence="9">MFS transporter</fullName>
    </submittedName>
</protein>
<evidence type="ECO:0000256" key="2">
    <source>
        <dbReference type="ARBA" id="ARBA00022448"/>
    </source>
</evidence>
<dbReference type="Proteomes" id="UP000490800">
    <property type="component" value="Unassembled WGS sequence"/>
</dbReference>
<feature type="transmembrane region" description="Helical" evidence="7">
    <location>
        <begin position="263"/>
        <end position="284"/>
    </location>
</feature>
<keyword evidence="2" id="KW-0813">Transport</keyword>
<dbReference type="PROSITE" id="PS50850">
    <property type="entry name" value="MFS"/>
    <property type="match status" value="1"/>
</dbReference>
<evidence type="ECO:0000256" key="4">
    <source>
        <dbReference type="ARBA" id="ARBA00022692"/>
    </source>
</evidence>
<feature type="domain" description="Major facilitator superfamily (MFS) profile" evidence="8">
    <location>
        <begin position="9"/>
        <end position="492"/>
    </location>
</feature>
<dbReference type="CDD" id="cd17321">
    <property type="entry name" value="MFS_MMR_MDR_like"/>
    <property type="match status" value="1"/>
</dbReference>
<accession>A0A7X3FEI4</accession>
<keyword evidence="4 7" id="KW-0812">Transmembrane</keyword>